<evidence type="ECO:0000313" key="7">
    <source>
        <dbReference type="EMBL" id="KAJ7331623.1"/>
    </source>
</evidence>
<dbReference type="AlphaFoldDB" id="A0A9W9YBR8"/>
<evidence type="ECO:0000256" key="1">
    <source>
        <dbReference type="ARBA" id="ARBA00010617"/>
    </source>
</evidence>
<dbReference type="GO" id="GO:0042448">
    <property type="term" value="P:progesterone metabolic process"/>
    <property type="evidence" value="ECO:0007669"/>
    <property type="project" value="TreeGrafter"/>
</dbReference>
<keyword evidence="6" id="KW-0503">Monooxygenase</keyword>
<comment type="similarity">
    <text evidence="1">Belongs to the cytochrome P450 family.</text>
</comment>
<organism evidence="7 8">
    <name type="scientific">Desmophyllum pertusum</name>
    <dbReference type="NCBI Taxonomy" id="174260"/>
    <lineage>
        <taxon>Eukaryota</taxon>
        <taxon>Metazoa</taxon>
        <taxon>Cnidaria</taxon>
        <taxon>Anthozoa</taxon>
        <taxon>Hexacorallia</taxon>
        <taxon>Scleractinia</taxon>
        <taxon>Caryophylliina</taxon>
        <taxon>Caryophylliidae</taxon>
        <taxon>Desmophyllum</taxon>
    </lineage>
</organism>
<evidence type="ECO:0000256" key="6">
    <source>
        <dbReference type="ARBA" id="ARBA00023033"/>
    </source>
</evidence>
<keyword evidence="8" id="KW-1185">Reference proteome</keyword>
<dbReference type="GO" id="GO:0042446">
    <property type="term" value="P:hormone biosynthetic process"/>
    <property type="evidence" value="ECO:0007669"/>
    <property type="project" value="TreeGrafter"/>
</dbReference>
<dbReference type="Gene3D" id="1.10.630.10">
    <property type="entry name" value="Cytochrome P450"/>
    <property type="match status" value="1"/>
</dbReference>
<keyword evidence="2" id="KW-0349">Heme</keyword>
<keyword evidence="5" id="KW-0408">Iron</keyword>
<dbReference type="OrthoDB" id="3934656at2759"/>
<dbReference type="EMBL" id="MU827788">
    <property type="protein sequence ID" value="KAJ7331623.1"/>
    <property type="molecule type" value="Genomic_DNA"/>
</dbReference>
<keyword evidence="4" id="KW-0560">Oxidoreductase</keyword>
<dbReference type="Proteomes" id="UP001163046">
    <property type="component" value="Unassembled WGS sequence"/>
</dbReference>
<dbReference type="InterPro" id="IPR036396">
    <property type="entry name" value="Cyt_P450_sf"/>
</dbReference>
<dbReference type="PRINTS" id="PR00463">
    <property type="entry name" value="EP450I"/>
</dbReference>
<evidence type="ECO:0000256" key="3">
    <source>
        <dbReference type="ARBA" id="ARBA00022723"/>
    </source>
</evidence>
<dbReference type="Pfam" id="PF00067">
    <property type="entry name" value="p450"/>
    <property type="match status" value="1"/>
</dbReference>
<proteinExistence type="inferred from homology"/>
<evidence type="ECO:0008006" key="9">
    <source>
        <dbReference type="Google" id="ProtNLM"/>
    </source>
</evidence>
<dbReference type="InterPro" id="IPR002401">
    <property type="entry name" value="Cyt_P450_E_grp-I"/>
</dbReference>
<protein>
    <recommendedName>
        <fullName evidence="9">Cytochrome P450</fullName>
    </recommendedName>
</protein>
<dbReference type="PANTHER" id="PTHR24289:SF1">
    <property type="entry name" value="STEROID 17-ALPHA-HYDROXYLASE_17,20 LYASE"/>
    <property type="match status" value="1"/>
</dbReference>
<dbReference type="InterPro" id="IPR001128">
    <property type="entry name" value="Cyt_P450"/>
</dbReference>
<keyword evidence="3" id="KW-0479">Metal-binding</keyword>
<sequence>MASTSEAVNEMLVTKSADYAGRPQTYALYTQSKGCKDIILGDYGPEWKLQRKLFTSALRQYLSDIPLIERRVSTQAEKLVRFMEEQDGKPFDPADCLMRGVANVICGITFGKIATRPTQIWTGF</sequence>
<comment type="caution">
    <text evidence="7">The sequence shown here is derived from an EMBL/GenBank/DDBJ whole genome shotgun (WGS) entry which is preliminary data.</text>
</comment>
<dbReference type="PANTHER" id="PTHR24289">
    <property type="entry name" value="STEROID 17-ALPHA-HYDROXYLASE/17,20 LYASE"/>
    <property type="match status" value="1"/>
</dbReference>
<evidence type="ECO:0000256" key="4">
    <source>
        <dbReference type="ARBA" id="ARBA00023002"/>
    </source>
</evidence>
<accession>A0A9W9YBR8</accession>
<name>A0A9W9YBR8_9CNID</name>
<evidence type="ECO:0000256" key="2">
    <source>
        <dbReference type="ARBA" id="ARBA00022617"/>
    </source>
</evidence>
<evidence type="ECO:0000313" key="8">
    <source>
        <dbReference type="Proteomes" id="UP001163046"/>
    </source>
</evidence>
<dbReference type="GO" id="GO:0020037">
    <property type="term" value="F:heme binding"/>
    <property type="evidence" value="ECO:0007669"/>
    <property type="project" value="InterPro"/>
</dbReference>
<gene>
    <name evidence="7" type="ORF">OS493_019211</name>
</gene>
<dbReference type="GO" id="GO:0004508">
    <property type="term" value="F:steroid 17-alpha-monooxygenase activity"/>
    <property type="evidence" value="ECO:0007669"/>
    <property type="project" value="TreeGrafter"/>
</dbReference>
<reference evidence="7" key="1">
    <citation type="submission" date="2023-01" db="EMBL/GenBank/DDBJ databases">
        <title>Genome assembly of the deep-sea coral Lophelia pertusa.</title>
        <authorList>
            <person name="Herrera S."/>
            <person name="Cordes E."/>
        </authorList>
    </citation>
    <scope>NUCLEOTIDE SEQUENCE</scope>
    <source>
        <strain evidence="7">USNM1676648</strain>
        <tissue evidence="7">Polyp</tissue>
    </source>
</reference>
<dbReference type="SUPFAM" id="SSF48264">
    <property type="entry name" value="Cytochrome P450"/>
    <property type="match status" value="1"/>
</dbReference>
<evidence type="ECO:0000256" key="5">
    <source>
        <dbReference type="ARBA" id="ARBA00023004"/>
    </source>
</evidence>
<dbReference type="GO" id="GO:0005506">
    <property type="term" value="F:iron ion binding"/>
    <property type="evidence" value="ECO:0007669"/>
    <property type="project" value="InterPro"/>
</dbReference>